<sequence length="744" mass="83107">MSGIGIFGTGFGVKPAFGPPQPPKLLFGTYNPPPNSSSSQTNSFQHLSFTPTFGVPSQEEHRPGDYNKMARHEELHNIHPQLGTLRTSIWSGTQQNRLQFVQPPTVPKALFQLGNSPLSNTVANQRVTTSNRENNLTFTQLSKTHFQPQNTATLGSAIEQRVATTYQQNNPTFAQPLPASLNIFQPQNTAILGGAIEHGTAAPDQQNTLTSTQSIPAPRVRLPPIIAGTLNYAAIAKLQDELEQAKLELANSDLKIASLKEEAEKDMQETLKERSEKMKATLKQKLQESHHFYDNQLSATIENARDEGRFLALKELSEAQALGFSDNYSLDVARVNAKLNEKKGELTSAIQRDYAEKLKMTKGNFSSIEIQAFLNENATAKVIIAKDIKRALEQEKEKTRQEVEKEHAKHHKAYLANLPSEDVRELLTANTTVRSTVANNITKKLEVEVEKAKQDLEVEYRRKYNISLANIPHEEDIQAWLIKNPIANSVIETKVRERLDHEVEKITTPLQEGYSKDLKDIELRAKDREAKATLEAEKEASLRINLSQSRDKMMKEKLALVEEAVRDRPDVAIRVVWEDIHQSTASSTSWPMTSDGEAIVNKPALSTPIQLRKHTWLPSPSKSPSQFELLFKKRDSPPITADKSPFRSFEAEVISALSLPFTEVKCSSELASFASISEADWNPTPILKSWTSSTPGMLPKRKRESKGSNLGANSDSGEKGSLNVEKKDMESRPTKKFCIKHEQA</sequence>
<protein>
    <submittedName>
        <fullName evidence="3">Uncharacterized protein</fullName>
    </submittedName>
</protein>
<evidence type="ECO:0000313" key="3">
    <source>
        <dbReference type="EMBL" id="KAF4630240.1"/>
    </source>
</evidence>
<feature type="region of interest" description="Disordered" evidence="2">
    <location>
        <begin position="685"/>
        <end position="744"/>
    </location>
</feature>
<evidence type="ECO:0000313" key="4">
    <source>
        <dbReference type="Proteomes" id="UP000566819"/>
    </source>
</evidence>
<dbReference type="EMBL" id="JAAMPI010000572">
    <property type="protein sequence ID" value="KAF4630240.1"/>
    <property type="molecule type" value="Genomic_DNA"/>
</dbReference>
<dbReference type="AlphaFoldDB" id="A0A8H4W3D0"/>
<keyword evidence="1" id="KW-0175">Coiled coil</keyword>
<organism evidence="3 4">
    <name type="scientific">Cudoniella acicularis</name>
    <dbReference type="NCBI Taxonomy" id="354080"/>
    <lineage>
        <taxon>Eukaryota</taxon>
        <taxon>Fungi</taxon>
        <taxon>Dikarya</taxon>
        <taxon>Ascomycota</taxon>
        <taxon>Pezizomycotina</taxon>
        <taxon>Leotiomycetes</taxon>
        <taxon>Helotiales</taxon>
        <taxon>Tricladiaceae</taxon>
        <taxon>Cudoniella</taxon>
    </lineage>
</organism>
<feature type="region of interest" description="Disordered" evidence="2">
    <location>
        <begin position="29"/>
        <end position="64"/>
    </location>
</feature>
<evidence type="ECO:0000256" key="1">
    <source>
        <dbReference type="SAM" id="Coils"/>
    </source>
</evidence>
<feature type="coiled-coil region" evidence="1">
    <location>
        <begin position="235"/>
        <end position="288"/>
    </location>
</feature>
<keyword evidence="4" id="KW-1185">Reference proteome</keyword>
<name>A0A8H4W3D0_9HELO</name>
<evidence type="ECO:0000256" key="2">
    <source>
        <dbReference type="SAM" id="MobiDB-lite"/>
    </source>
</evidence>
<feature type="coiled-coil region" evidence="1">
    <location>
        <begin position="375"/>
        <end position="409"/>
    </location>
</feature>
<feature type="compositionally biased region" description="Basic and acidic residues" evidence="2">
    <location>
        <begin position="724"/>
        <end position="744"/>
    </location>
</feature>
<gene>
    <name evidence="3" type="ORF">G7Y89_g7904</name>
</gene>
<proteinExistence type="predicted"/>
<dbReference type="Proteomes" id="UP000566819">
    <property type="component" value="Unassembled WGS sequence"/>
</dbReference>
<reference evidence="3 4" key="1">
    <citation type="submission" date="2020-03" db="EMBL/GenBank/DDBJ databases">
        <title>Draft Genome Sequence of Cudoniella acicularis.</title>
        <authorList>
            <person name="Buettner E."/>
            <person name="Kellner H."/>
        </authorList>
    </citation>
    <scope>NUCLEOTIDE SEQUENCE [LARGE SCALE GENOMIC DNA]</scope>
    <source>
        <strain evidence="3 4">DSM 108380</strain>
    </source>
</reference>
<accession>A0A8H4W3D0</accession>
<comment type="caution">
    <text evidence="3">The sequence shown here is derived from an EMBL/GenBank/DDBJ whole genome shotgun (WGS) entry which is preliminary data.</text>
</comment>